<evidence type="ECO:0000313" key="3">
    <source>
        <dbReference type="Proteomes" id="UP001240697"/>
    </source>
</evidence>
<protein>
    <submittedName>
        <fullName evidence="2">Uncharacterized protein</fullName>
    </submittedName>
</protein>
<keyword evidence="1" id="KW-1133">Transmembrane helix</keyword>
<dbReference type="Proteomes" id="UP001240697">
    <property type="component" value="Chromosome"/>
</dbReference>
<feature type="transmembrane region" description="Helical" evidence="1">
    <location>
        <begin position="44"/>
        <end position="63"/>
    </location>
</feature>
<proteinExistence type="predicted"/>
<reference evidence="2 3" key="1">
    <citation type="submission" date="2023-05" db="EMBL/GenBank/DDBJ databases">
        <authorList>
            <person name="Yin Y."/>
            <person name="Lu Z."/>
        </authorList>
    </citation>
    <scope>NUCLEOTIDE SEQUENCE [LARGE SCALE GENOMIC DNA]</scope>
    <source>
        <strain evidence="2 3">ZM22</strain>
    </source>
</reference>
<keyword evidence="3" id="KW-1185">Reference proteome</keyword>
<accession>A0ABY8SNP8</accession>
<dbReference type="EMBL" id="CP125947">
    <property type="protein sequence ID" value="WHS63984.1"/>
    <property type="molecule type" value="Genomic_DNA"/>
</dbReference>
<gene>
    <name evidence="2" type="ORF">QMY55_15870</name>
</gene>
<name>A0ABY8SNP8_9BURK</name>
<dbReference type="RefSeq" id="WP_283485136.1">
    <property type="nucleotide sequence ID" value="NZ_CP125947.1"/>
</dbReference>
<organism evidence="2 3">
    <name type="scientific">Comamonas resistens</name>
    <dbReference type="NCBI Taxonomy" id="3046670"/>
    <lineage>
        <taxon>Bacteria</taxon>
        <taxon>Pseudomonadati</taxon>
        <taxon>Pseudomonadota</taxon>
        <taxon>Betaproteobacteria</taxon>
        <taxon>Burkholderiales</taxon>
        <taxon>Comamonadaceae</taxon>
        <taxon>Comamonas</taxon>
    </lineage>
</organism>
<keyword evidence="1" id="KW-0812">Transmembrane</keyword>
<keyword evidence="1" id="KW-0472">Membrane</keyword>
<sequence>MKLLFVLASALLSIVVGGIGGLLFNEFAPSRCAGQYACGYGKAVISMMVGLGIALLCFVGLLFKGLRNRRDNTPASPERRM</sequence>
<evidence type="ECO:0000313" key="2">
    <source>
        <dbReference type="EMBL" id="WHS63984.1"/>
    </source>
</evidence>
<evidence type="ECO:0000256" key="1">
    <source>
        <dbReference type="SAM" id="Phobius"/>
    </source>
</evidence>